<dbReference type="InterPro" id="IPR021309">
    <property type="entry name" value="YgaP-like_TM"/>
</dbReference>
<keyword evidence="1" id="KW-1133">Transmembrane helix</keyword>
<keyword evidence="1" id="KW-0472">Membrane</keyword>
<sequence>MVRPNIGIVNAMIRIACGLTLLSWSTIKYCKAPRRDSLLVIMSLAGLKVASGILQFCPVTFLSQNQYCFNDDDYDDDLMYEYEEDDEVPIPSPS</sequence>
<evidence type="ECO:0000259" key="2">
    <source>
        <dbReference type="Pfam" id="PF11127"/>
    </source>
</evidence>
<dbReference type="Proteomes" id="UP001342826">
    <property type="component" value="Unassembled WGS sequence"/>
</dbReference>
<dbReference type="EMBL" id="JARTFS010000008">
    <property type="protein sequence ID" value="MED4402020.1"/>
    <property type="molecule type" value="Genomic_DNA"/>
</dbReference>
<organism evidence="3 4">
    <name type="scientific">Metabacillus fastidiosus</name>
    <dbReference type="NCBI Taxonomy" id="1458"/>
    <lineage>
        <taxon>Bacteria</taxon>
        <taxon>Bacillati</taxon>
        <taxon>Bacillota</taxon>
        <taxon>Bacilli</taxon>
        <taxon>Bacillales</taxon>
        <taxon>Bacillaceae</taxon>
        <taxon>Metabacillus</taxon>
    </lineage>
</organism>
<dbReference type="RefSeq" id="WP_066230058.1">
    <property type="nucleotide sequence ID" value="NZ_JARTFQ010000002.1"/>
</dbReference>
<evidence type="ECO:0000256" key="1">
    <source>
        <dbReference type="SAM" id="Phobius"/>
    </source>
</evidence>
<gene>
    <name evidence="3" type="ORF">P9271_11890</name>
</gene>
<protein>
    <submittedName>
        <fullName evidence="3">DUF2892 domain-containing protein</fullName>
    </submittedName>
</protein>
<evidence type="ECO:0000313" key="4">
    <source>
        <dbReference type="Proteomes" id="UP001342826"/>
    </source>
</evidence>
<name>A0ABU6NY27_9BACI</name>
<proteinExistence type="predicted"/>
<keyword evidence="4" id="KW-1185">Reference proteome</keyword>
<accession>A0ABU6NY27</accession>
<evidence type="ECO:0000313" key="3">
    <source>
        <dbReference type="EMBL" id="MED4402020.1"/>
    </source>
</evidence>
<comment type="caution">
    <text evidence="3">The sequence shown here is derived from an EMBL/GenBank/DDBJ whole genome shotgun (WGS) entry which is preliminary data.</text>
</comment>
<feature type="transmembrane region" description="Helical" evidence="1">
    <location>
        <begin position="37"/>
        <end position="56"/>
    </location>
</feature>
<dbReference type="GeneID" id="301141361"/>
<reference evidence="3 4" key="1">
    <citation type="submission" date="2023-03" db="EMBL/GenBank/DDBJ databases">
        <title>Bacillus Genome Sequencing.</title>
        <authorList>
            <person name="Dunlap C."/>
        </authorList>
    </citation>
    <scope>NUCLEOTIDE SEQUENCE [LARGE SCALE GENOMIC DNA]</scope>
    <source>
        <strain evidence="3 4">NRS-1717</strain>
    </source>
</reference>
<feature type="domain" description="Inner membrane protein YgaP-like transmembrane" evidence="2">
    <location>
        <begin position="4"/>
        <end position="60"/>
    </location>
</feature>
<keyword evidence="1" id="KW-0812">Transmembrane</keyword>
<feature type="transmembrane region" description="Helical" evidence="1">
    <location>
        <begin position="6"/>
        <end position="25"/>
    </location>
</feature>
<dbReference type="Pfam" id="PF11127">
    <property type="entry name" value="YgaP-like_TM"/>
    <property type="match status" value="1"/>
</dbReference>